<sequence length="134" mass="15032">MNEGSDLYALLVYFPDEPEYHQHHNIQPTMVLRVLERAPASATTTPPIKLQHKWISKVFPLPVLVVMELSSFVWYIIPFRAGSFGLVVLPLLSILGRLLIVAVVTNVRLNVAKHIPSSALPPNFFSTSILDVNF</sequence>
<dbReference type="EMBL" id="HBFW01001236">
    <property type="protein sequence ID" value="CAD8929776.1"/>
    <property type="molecule type" value="Transcribed_RNA"/>
</dbReference>
<accession>A0A7S1GIR7</accession>
<keyword evidence="1" id="KW-0472">Membrane</keyword>
<gene>
    <name evidence="2" type="ORF">CTEN0397_LOCUS796</name>
</gene>
<protein>
    <submittedName>
        <fullName evidence="2">Uncharacterized protein</fullName>
    </submittedName>
</protein>
<evidence type="ECO:0000313" key="2">
    <source>
        <dbReference type="EMBL" id="CAD8929776.1"/>
    </source>
</evidence>
<reference evidence="2" key="1">
    <citation type="submission" date="2021-01" db="EMBL/GenBank/DDBJ databases">
        <authorList>
            <person name="Corre E."/>
            <person name="Pelletier E."/>
            <person name="Niang G."/>
            <person name="Scheremetjew M."/>
            <person name="Finn R."/>
            <person name="Kale V."/>
            <person name="Holt S."/>
            <person name="Cochrane G."/>
            <person name="Meng A."/>
            <person name="Brown T."/>
            <person name="Cohen L."/>
        </authorList>
    </citation>
    <scope>NUCLEOTIDE SEQUENCE</scope>
    <source>
        <strain evidence="2">ECT3854</strain>
    </source>
</reference>
<proteinExistence type="predicted"/>
<name>A0A7S1GIR7_CYCTE</name>
<keyword evidence="1" id="KW-0812">Transmembrane</keyword>
<feature type="transmembrane region" description="Helical" evidence="1">
    <location>
        <begin position="83"/>
        <end position="104"/>
    </location>
</feature>
<keyword evidence="1" id="KW-1133">Transmembrane helix</keyword>
<evidence type="ECO:0000256" key="1">
    <source>
        <dbReference type="SAM" id="Phobius"/>
    </source>
</evidence>
<feature type="transmembrane region" description="Helical" evidence="1">
    <location>
        <begin position="58"/>
        <end position="77"/>
    </location>
</feature>
<organism evidence="2">
    <name type="scientific">Cyclophora tenuis</name>
    <name type="common">Marine diatom</name>
    <dbReference type="NCBI Taxonomy" id="216820"/>
    <lineage>
        <taxon>Eukaryota</taxon>
        <taxon>Sar</taxon>
        <taxon>Stramenopiles</taxon>
        <taxon>Ochrophyta</taxon>
        <taxon>Bacillariophyta</taxon>
        <taxon>Fragilariophyceae</taxon>
        <taxon>Fragilariophycidae</taxon>
        <taxon>Cyclophorales</taxon>
        <taxon>Cyclophoraceae</taxon>
        <taxon>Cyclophora</taxon>
    </lineage>
</organism>
<dbReference type="AlphaFoldDB" id="A0A7S1GIR7"/>